<evidence type="ECO:0000256" key="9">
    <source>
        <dbReference type="SAM" id="Phobius"/>
    </source>
</evidence>
<dbReference type="InterPro" id="IPR001182">
    <property type="entry name" value="FtsW/RodA"/>
</dbReference>
<evidence type="ECO:0000256" key="1">
    <source>
        <dbReference type="ARBA" id="ARBA00004141"/>
    </source>
</evidence>
<dbReference type="InterPro" id="IPR011923">
    <property type="entry name" value="RodA/MrdB"/>
</dbReference>
<feature type="transmembrane region" description="Helical" evidence="9">
    <location>
        <begin position="351"/>
        <end position="372"/>
    </location>
</feature>
<feature type="transmembrane region" description="Helical" evidence="9">
    <location>
        <begin position="17"/>
        <end position="36"/>
    </location>
</feature>
<dbReference type="EMBL" id="JAUSQM010000001">
    <property type="protein sequence ID" value="MDP9822368.1"/>
    <property type="molecule type" value="Genomic_DNA"/>
</dbReference>
<feature type="transmembrane region" description="Helical" evidence="9">
    <location>
        <begin position="56"/>
        <end position="76"/>
    </location>
</feature>
<feature type="transmembrane region" description="Helical" evidence="9">
    <location>
        <begin position="275"/>
        <end position="301"/>
    </location>
</feature>
<dbReference type="PANTHER" id="PTHR30474:SF14">
    <property type="entry name" value="CELL CYCLE PROTEIN"/>
    <property type="match status" value="1"/>
</dbReference>
<accession>A0ABT9NPL8</accession>
<reference evidence="10 11" key="1">
    <citation type="submission" date="2023-07" db="EMBL/GenBank/DDBJ databases">
        <title>Sequencing the genomes of 1000 actinobacteria strains.</title>
        <authorList>
            <person name="Klenk H.-P."/>
        </authorList>
    </citation>
    <scope>NUCLEOTIDE SEQUENCE [LARGE SCALE GENOMIC DNA]</scope>
    <source>
        <strain evidence="10 11">GD13</strain>
    </source>
</reference>
<protein>
    <recommendedName>
        <fullName evidence="7">peptidoglycan glycosyltransferase</fullName>
        <ecNumber evidence="7">2.4.99.28</ecNumber>
    </recommendedName>
</protein>
<evidence type="ECO:0000256" key="8">
    <source>
        <dbReference type="ARBA" id="ARBA00049902"/>
    </source>
</evidence>
<keyword evidence="11" id="KW-1185">Reference proteome</keyword>
<evidence type="ECO:0000256" key="6">
    <source>
        <dbReference type="ARBA" id="ARBA00023136"/>
    </source>
</evidence>
<evidence type="ECO:0000256" key="4">
    <source>
        <dbReference type="ARBA" id="ARBA00022960"/>
    </source>
</evidence>
<evidence type="ECO:0000313" key="11">
    <source>
        <dbReference type="Proteomes" id="UP001240447"/>
    </source>
</evidence>
<feature type="transmembrane region" description="Helical" evidence="9">
    <location>
        <begin position="146"/>
        <end position="165"/>
    </location>
</feature>
<keyword evidence="4" id="KW-0133">Cell shape</keyword>
<sequence length="401" mass="41676">MLQAPAGAGPRPGVDRLLVIAVAALLVIGTLAVWSATSGRDDLTGGDPTLYLKKQLMNIAIGTVLGVLVLATDYRWVRLLAPLVYVASVVGLALVLAIGTTINGSRSWLFVAGMSLQPAEFAKLAVIVAMALFVAERSENAWRRRVGPIDVIGMLAIAALPAALILLQPDLGTMLVLAATVAGVLTIAGASRRWLFGLAGAAVLAAVVAVQVGFLADYQVNRFLAFTDPTLDPRGAGYNTTQARIAIGNGGVFGQGLFQGSQTRSGFVPEQHTDFIFTVIGEELGLVGAGVVIALLAVLIWRALVIAVHAHDLFGRVTAAGIACWFGFQSFQNIGMCLGIMPVTGVPLPLVSSGGSSMFAGLMAVGLLLNIAHRSGQARVFGSEATRWTATPSGRGVLVRS</sequence>
<organism evidence="10 11">
    <name type="scientific">Nocardioides massiliensis</name>
    <dbReference type="NCBI Taxonomy" id="1325935"/>
    <lineage>
        <taxon>Bacteria</taxon>
        <taxon>Bacillati</taxon>
        <taxon>Actinomycetota</taxon>
        <taxon>Actinomycetes</taxon>
        <taxon>Propionibacteriales</taxon>
        <taxon>Nocardioidaceae</taxon>
        <taxon>Nocardioides</taxon>
    </lineage>
</organism>
<keyword evidence="5 9" id="KW-1133">Transmembrane helix</keyword>
<dbReference type="Pfam" id="PF01098">
    <property type="entry name" value="FTSW_RODA_SPOVE"/>
    <property type="match status" value="1"/>
</dbReference>
<dbReference type="RefSeq" id="WP_306825107.1">
    <property type="nucleotide sequence ID" value="NZ_JAUSQM010000001.1"/>
</dbReference>
<comment type="caution">
    <text evidence="10">The sequence shown here is derived from an EMBL/GenBank/DDBJ whole genome shotgun (WGS) entry which is preliminary data.</text>
</comment>
<feature type="transmembrane region" description="Helical" evidence="9">
    <location>
        <begin position="171"/>
        <end position="188"/>
    </location>
</feature>
<dbReference type="PROSITE" id="PS00428">
    <property type="entry name" value="FTSW_RODA_SPOVE"/>
    <property type="match status" value="1"/>
</dbReference>
<dbReference type="NCBIfam" id="TIGR02210">
    <property type="entry name" value="rodA_shape"/>
    <property type="match status" value="1"/>
</dbReference>
<evidence type="ECO:0000256" key="3">
    <source>
        <dbReference type="ARBA" id="ARBA00022692"/>
    </source>
</evidence>
<evidence type="ECO:0000256" key="7">
    <source>
        <dbReference type="ARBA" id="ARBA00044770"/>
    </source>
</evidence>
<proteinExistence type="predicted"/>
<evidence type="ECO:0000256" key="5">
    <source>
        <dbReference type="ARBA" id="ARBA00022989"/>
    </source>
</evidence>
<dbReference type="PANTHER" id="PTHR30474">
    <property type="entry name" value="CELL CYCLE PROTEIN"/>
    <property type="match status" value="1"/>
</dbReference>
<dbReference type="InterPro" id="IPR018365">
    <property type="entry name" value="Cell_cycle_FtsW-rel_CS"/>
</dbReference>
<feature type="transmembrane region" description="Helical" evidence="9">
    <location>
        <begin position="108"/>
        <end position="134"/>
    </location>
</feature>
<dbReference type="EC" id="2.4.99.28" evidence="7"/>
<evidence type="ECO:0000313" key="10">
    <source>
        <dbReference type="EMBL" id="MDP9822368.1"/>
    </source>
</evidence>
<gene>
    <name evidence="10" type="ORF">J2S59_002177</name>
</gene>
<feature type="transmembrane region" description="Helical" evidence="9">
    <location>
        <begin position="195"/>
        <end position="216"/>
    </location>
</feature>
<feature type="transmembrane region" description="Helical" evidence="9">
    <location>
        <begin position="313"/>
        <end position="331"/>
    </location>
</feature>
<comment type="pathway">
    <text evidence="2">Cell wall biogenesis; peptidoglycan biosynthesis.</text>
</comment>
<evidence type="ECO:0000256" key="2">
    <source>
        <dbReference type="ARBA" id="ARBA00004752"/>
    </source>
</evidence>
<comment type="catalytic activity">
    <reaction evidence="8">
        <text>[GlcNAc-(1-&gt;4)-Mur2Ac(oyl-L-Ala-gamma-D-Glu-L-Lys-D-Ala-D-Ala)](n)-di-trans,octa-cis-undecaprenyl diphosphate + beta-D-GlcNAc-(1-&gt;4)-Mur2Ac(oyl-L-Ala-gamma-D-Glu-L-Lys-D-Ala-D-Ala)-di-trans,octa-cis-undecaprenyl diphosphate = [GlcNAc-(1-&gt;4)-Mur2Ac(oyl-L-Ala-gamma-D-Glu-L-Lys-D-Ala-D-Ala)](n+1)-di-trans,octa-cis-undecaprenyl diphosphate + di-trans,octa-cis-undecaprenyl diphosphate + H(+)</text>
        <dbReference type="Rhea" id="RHEA:23708"/>
        <dbReference type="Rhea" id="RHEA-COMP:9602"/>
        <dbReference type="Rhea" id="RHEA-COMP:9603"/>
        <dbReference type="ChEBI" id="CHEBI:15378"/>
        <dbReference type="ChEBI" id="CHEBI:58405"/>
        <dbReference type="ChEBI" id="CHEBI:60033"/>
        <dbReference type="ChEBI" id="CHEBI:78435"/>
        <dbReference type="EC" id="2.4.99.28"/>
    </reaction>
</comment>
<keyword evidence="6 9" id="KW-0472">Membrane</keyword>
<keyword evidence="3 9" id="KW-0812">Transmembrane</keyword>
<feature type="transmembrane region" description="Helical" evidence="9">
    <location>
        <begin position="83"/>
        <end position="102"/>
    </location>
</feature>
<comment type="subcellular location">
    <subcellularLocation>
        <location evidence="1">Membrane</location>
        <topology evidence="1">Multi-pass membrane protein</topology>
    </subcellularLocation>
</comment>
<dbReference type="Proteomes" id="UP001240447">
    <property type="component" value="Unassembled WGS sequence"/>
</dbReference>
<name>A0ABT9NPL8_9ACTN</name>